<evidence type="ECO:0000313" key="2">
    <source>
        <dbReference type="Proteomes" id="UP000677913"/>
    </source>
</evidence>
<protein>
    <submittedName>
        <fullName evidence="1">Uncharacterized protein</fullName>
    </submittedName>
</protein>
<comment type="caution">
    <text evidence="1">The sequence shown here is derived from an EMBL/GenBank/DDBJ whole genome shotgun (WGS) entry which is preliminary data.</text>
</comment>
<sequence length="146" mass="15347">MAAVAAVVVVIRIYSPSPAQKALQGVRLEGFIRFQSSDSNYDGNTDATGLYIGPSTADEALIATFNGAGLSLHSTNPQQLGIAMLQTDSMEIFALGEVNNQCRGDVKKFLKTKPVDPAWRLSASDASAVQSGRLEVVELDVTCGGG</sequence>
<dbReference type="EMBL" id="JAGSXH010000180">
    <property type="protein sequence ID" value="MBS2966688.1"/>
    <property type="molecule type" value="Genomic_DNA"/>
</dbReference>
<gene>
    <name evidence="1" type="ORF">KGA66_26865</name>
</gene>
<reference evidence="1" key="1">
    <citation type="submission" date="2021-04" db="EMBL/GenBank/DDBJ databases">
        <title>Genome based classification of Actinospica acidithermotolerans sp. nov., an actinobacterium isolated from an Indonesian hot spring.</title>
        <authorList>
            <person name="Kusuma A.B."/>
            <person name="Putra K.E."/>
            <person name="Nafisah S."/>
            <person name="Loh J."/>
            <person name="Nouioui I."/>
            <person name="Goodfellow M."/>
        </authorList>
    </citation>
    <scope>NUCLEOTIDE SEQUENCE</scope>
    <source>
        <strain evidence="1">DSM 45618</strain>
    </source>
</reference>
<dbReference type="AlphaFoldDB" id="A0A8J7WQL3"/>
<name>A0A8J7WQL3_9ACTN</name>
<accession>A0A8J7WQL3</accession>
<dbReference type="Proteomes" id="UP000677913">
    <property type="component" value="Unassembled WGS sequence"/>
</dbReference>
<dbReference type="RefSeq" id="WP_211472009.1">
    <property type="nucleotide sequence ID" value="NZ_JAGSXH010000180.1"/>
</dbReference>
<keyword evidence="2" id="KW-1185">Reference proteome</keyword>
<evidence type="ECO:0000313" key="1">
    <source>
        <dbReference type="EMBL" id="MBS2966688.1"/>
    </source>
</evidence>
<organism evidence="1 2">
    <name type="scientific">Actinocrinis puniceicyclus</name>
    <dbReference type="NCBI Taxonomy" id="977794"/>
    <lineage>
        <taxon>Bacteria</taxon>
        <taxon>Bacillati</taxon>
        <taxon>Actinomycetota</taxon>
        <taxon>Actinomycetes</taxon>
        <taxon>Catenulisporales</taxon>
        <taxon>Actinospicaceae</taxon>
        <taxon>Actinocrinis</taxon>
    </lineage>
</organism>
<proteinExistence type="predicted"/>